<dbReference type="OrthoDB" id="1421598at2759"/>
<organism evidence="2 3">
    <name type="scientific">Gossypium stocksii</name>
    <dbReference type="NCBI Taxonomy" id="47602"/>
    <lineage>
        <taxon>Eukaryota</taxon>
        <taxon>Viridiplantae</taxon>
        <taxon>Streptophyta</taxon>
        <taxon>Embryophyta</taxon>
        <taxon>Tracheophyta</taxon>
        <taxon>Spermatophyta</taxon>
        <taxon>Magnoliopsida</taxon>
        <taxon>eudicotyledons</taxon>
        <taxon>Gunneridae</taxon>
        <taxon>Pentapetalae</taxon>
        <taxon>rosids</taxon>
        <taxon>malvids</taxon>
        <taxon>Malvales</taxon>
        <taxon>Malvaceae</taxon>
        <taxon>Malvoideae</taxon>
        <taxon>Gossypium</taxon>
    </lineage>
</organism>
<dbReference type="InterPro" id="IPR044824">
    <property type="entry name" value="MAIN-like"/>
</dbReference>
<reference evidence="2 3" key="1">
    <citation type="journal article" date="2021" name="Plant Biotechnol. J.">
        <title>Multi-omics assisted identification of the key and species-specific regulatory components of drought-tolerant mechanisms in Gossypium stocksii.</title>
        <authorList>
            <person name="Yu D."/>
            <person name="Ke L."/>
            <person name="Zhang D."/>
            <person name="Wu Y."/>
            <person name="Sun Y."/>
            <person name="Mei J."/>
            <person name="Sun J."/>
            <person name="Sun Y."/>
        </authorList>
    </citation>
    <scope>NUCLEOTIDE SEQUENCE [LARGE SCALE GENOMIC DNA]</scope>
    <source>
        <strain evidence="3">cv. E1</strain>
        <tissue evidence="2">Leaf</tissue>
    </source>
</reference>
<dbReference type="EMBL" id="JAIQCV010000012">
    <property type="protein sequence ID" value="KAH1039958.1"/>
    <property type="molecule type" value="Genomic_DNA"/>
</dbReference>
<name>A0A9D3ZJN0_9ROSI</name>
<proteinExistence type="predicted"/>
<feature type="domain" description="Aminotransferase-like plant mobile" evidence="1">
    <location>
        <begin position="11"/>
        <end position="120"/>
    </location>
</feature>
<dbReference type="GO" id="GO:0010073">
    <property type="term" value="P:meristem maintenance"/>
    <property type="evidence" value="ECO:0007669"/>
    <property type="project" value="InterPro"/>
</dbReference>
<dbReference type="PANTHER" id="PTHR46033">
    <property type="entry name" value="PROTEIN MAIN-LIKE 2"/>
    <property type="match status" value="1"/>
</dbReference>
<comment type="caution">
    <text evidence="2">The sequence shown here is derived from an EMBL/GenBank/DDBJ whole genome shotgun (WGS) entry which is preliminary data.</text>
</comment>
<protein>
    <recommendedName>
        <fullName evidence="1">Aminotransferase-like plant mobile domain-containing protein</fullName>
    </recommendedName>
</protein>
<accession>A0A9D3ZJN0</accession>
<keyword evidence="3" id="KW-1185">Reference proteome</keyword>
<gene>
    <name evidence="2" type="ORF">J1N35_041701</name>
</gene>
<evidence type="ECO:0000313" key="3">
    <source>
        <dbReference type="Proteomes" id="UP000828251"/>
    </source>
</evidence>
<sequence length="121" mass="13627">MGRGCKLDASVLVERSRPDTHIFHLPCGKCAITLDDIQLQLKLPVDGPVVTRSVVTSDWRDVCQQLLGSVSNTIYGVKIDMNWLKRNFGWLDAKSSEVEREQHARAYILMIIGGLLMPDKF</sequence>
<dbReference type="PANTHER" id="PTHR46033:SF8">
    <property type="entry name" value="PROTEIN MAINTENANCE OF MERISTEMS-LIKE"/>
    <property type="match status" value="1"/>
</dbReference>
<dbReference type="Proteomes" id="UP000828251">
    <property type="component" value="Unassembled WGS sequence"/>
</dbReference>
<dbReference type="InterPro" id="IPR019557">
    <property type="entry name" value="AminoTfrase-like_pln_mobile"/>
</dbReference>
<evidence type="ECO:0000259" key="1">
    <source>
        <dbReference type="Pfam" id="PF10536"/>
    </source>
</evidence>
<evidence type="ECO:0000313" key="2">
    <source>
        <dbReference type="EMBL" id="KAH1039958.1"/>
    </source>
</evidence>
<dbReference type="AlphaFoldDB" id="A0A9D3ZJN0"/>
<dbReference type="Pfam" id="PF10536">
    <property type="entry name" value="PMD"/>
    <property type="match status" value="1"/>
</dbReference>